<comment type="caution">
    <text evidence="2">The sequence shown here is derived from an EMBL/GenBank/DDBJ whole genome shotgun (WGS) entry which is preliminary data.</text>
</comment>
<feature type="chain" id="PRO_5023122774" description="Lipoprotein" evidence="1">
    <location>
        <begin position="23"/>
        <end position="232"/>
    </location>
</feature>
<reference evidence="2 3" key="1">
    <citation type="submission" date="2019-03" db="EMBL/GenBank/DDBJ databases">
        <title>Nitrincola sp. nov. isolated from an Indian soda lake.</title>
        <authorList>
            <person name="Joshi A."/>
            <person name="Thite S.V."/>
            <person name="Joseph N."/>
            <person name="Dhotre D."/>
            <person name="Moorthy M."/>
            <person name="Shouche Y.S."/>
        </authorList>
    </citation>
    <scope>NUCLEOTIDE SEQUENCE [LARGE SCALE GENOMIC DNA]</scope>
    <source>
        <strain evidence="2 3">MEB193</strain>
    </source>
</reference>
<keyword evidence="3" id="KW-1185">Reference proteome</keyword>
<evidence type="ECO:0008006" key="4">
    <source>
        <dbReference type="Google" id="ProtNLM"/>
    </source>
</evidence>
<evidence type="ECO:0000313" key="2">
    <source>
        <dbReference type="EMBL" id="KAA0874713.1"/>
    </source>
</evidence>
<name>A0A5A9W2C3_9GAMM</name>
<dbReference type="EMBL" id="SMRS01000005">
    <property type="protein sequence ID" value="KAA0874713.1"/>
    <property type="molecule type" value="Genomic_DNA"/>
</dbReference>
<keyword evidence="1" id="KW-0732">Signal</keyword>
<dbReference type="AlphaFoldDB" id="A0A5A9W2C3"/>
<gene>
    <name evidence="2" type="ORF">E1H14_07810</name>
</gene>
<evidence type="ECO:0000256" key="1">
    <source>
        <dbReference type="SAM" id="SignalP"/>
    </source>
</evidence>
<organism evidence="2 3">
    <name type="scientific">Nitrincola tapanii</name>
    <dbReference type="NCBI Taxonomy" id="1708751"/>
    <lineage>
        <taxon>Bacteria</taxon>
        <taxon>Pseudomonadati</taxon>
        <taxon>Pseudomonadota</taxon>
        <taxon>Gammaproteobacteria</taxon>
        <taxon>Oceanospirillales</taxon>
        <taxon>Oceanospirillaceae</taxon>
        <taxon>Nitrincola</taxon>
    </lineage>
</organism>
<evidence type="ECO:0000313" key="3">
    <source>
        <dbReference type="Proteomes" id="UP000325302"/>
    </source>
</evidence>
<dbReference type="Proteomes" id="UP000325302">
    <property type="component" value="Unassembled WGS sequence"/>
</dbReference>
<dbReference type="PROSITE" id="PS51257">
    <property type="entry name" value="PROKAR_LIPOPROTEIN"/>
    <property type="match status" value="1"/>
</dbReference>
<sequence length="232" mass="26687">MLVKRLWLLPVLCLGLMGCAQSPGERPFLLKNLAKSDIDLVADAHVEEVTRLAHELTIKLYQRNPRELRKGPPGMTLERRLALLFDRPRFITHSELDYRYGVDAIPLVFDPDFDGDRVFALMVGIGGMLHASYNYRHEFYLLNEIDQQKLYDSARNLEIIVWRLSNRKNPQGELFLLTNGWDEQGVANLSFERLFGKLIAHQDMMARIVSDKTNRTINKTVFSLATTALFPI</sequence>
<feature type="signal peptide" evidence="1">
    <location>
        <begin position="1"/>
        <end position="22"/>
    </location>
</feature>
<protein>
    <recommendedName>
        <fullName evidence="4">Lipoprotein</fullName>
    </recommendedName>
</protein>
<accession>A0A5A9W2C3</accession>
<proteinExistence type="predicted"/>
<dbReference type="OrthoDB" id="5866325at2"/>